<evidence type="ECO:0000256" key="3">
    <source>
        <dbReference type="ARBA" id="ARBA00010363"/>
    </source>
</evidence>
<keyword evidence="12" id="KW-1185">Reference proteome</keyword>
<dbReference type="Gene3D" id="3.10.180.10">
    <property type="entry name" value="2,3-Dihydroxybiphenyl 1,2-Dioxygenase, domain 1"/>
    <property type="match status" value="1"/>
</dbReference>
<dbReference type="Pfam" id="PF00903">
    <property type="entry name" value="Glyoxalase"/>
    <property type="match status" value="1"/>
</dbReference>
<dbReference type="InterPro" id="IPR004360">
    <property type="entry name" value="Glyas_Fos-R_dOase_dom"/>
</dbReference>
<dbReference type="GO" id="GO:0016829">
    <property type="term" value="F:lyase activity"/>
    <property type="evidence" value="ECO:0007669"/>
    <property type="project" value="UniProtKB-KW"/>
</dbReference>
<evidence type="ECO:0000259" key="10">
    <source>
        <dbReference type="PROSITE" id="PS51819"/>
    </source>
</evidence>
<evidence type="ECO:0000256" key="2">
    <source>
        <dbReference type="ARBA" id="ARBA00005008"/>
    </source>
</evidence>
<evidence type="ECO:0000256" key="5">
    <source>
        <dbReference type="ARBA" id="ARBA00022596"/>
    </source>
</evidence>
<feature type="domain" description="VOC" evidence="10">
    <location>
        <begin position="27"/>
        <end position="173"/>
    </location>
</feature>
<proteinExistence type="inferred from homology"/>
<comment type="function">
    <text evidence="9">Catalyzes the conversion of hemimercaptal, formed from methylglyoxal and glutathione, to S-lactoylglutathione.</text>
</comment>
<keyword evidence="8 9" id="KW-0456">Lyase</keyword>
<evidence type="ECO:0000256" key="8">
    <source>
        <dbReference type="ARBA" id="ARBA00023239"/>
    </source>
</evidence>
<evidence type="ECO:0000256" key="4">
    <source>
        <dbReference type="ARBA" id="ARBA00012081"/>
    </source>
</evidence>
<protein>
    <recommendedName>
        <fullName evidence="4 9">Lactoylglutathione lyase</fullName>
        <ecNumber evidence="4 9">4.4.1.5</ecNumber>
    </recommendedName>
    <alternativeName>
        <fullName evidence="9">Glyoxalase I</fullName>
    </alternativeName>
</protein>
<dbReference type="InterPro" id="IPR004361">
    <property type="entry name" value="Glyoxalase_1"/>
</dbReference>
<keyword evidence="7" id="KW-0862">Zinc</keyword>
<dbReference type="SUPFAM" id="SSF54593">
    <property type="entry name" value="Glyoxalase/Bleomycin resistance protein/Dihydroxybiphenyl dioxygenase"/>
    <property type="match status" value="1"/>
</dbReference>
<dbReference type="PROSITE" id="PS00934">
    <property type="entry name" value="GLYOXALASE_I_1"/>
    <property type="match status" value="1"/>
</dbReference>
<evidence type="ECO:0000313" key="11">
    <source>
        <dbReference type="EMBL" id="GAA3916076.1"/>
    </source>
</evidence>
<evidence type="ECO:0000256" key="9">
    <source>
        <dbReference type="RuleBase" id="RU361179"/>
    </source>
</evidence>
<comment type="catalytic activity">
    <reaction evidence="9">
        <text>(R)-S-lactoylglutathione = methylglyoxal + glutathione</text>
        <dbReference type="Rhea" id="RHEA:19069"/>
        <dbReference type="ChEBI" id="CHEBI:17158"/>
        <dbReference type="ChEBI" id="CHEBI:57474"/>
        <dbReference type="ChEBI" id="CHEBI:57925"/>
        <dbReference type="EC" id="4.4.1.5"/>
    </reaction>
</comment>
<comment type="pathway">
    <text evidence="2 9">Secondary metabolite metabolism; methylglyoxal degradation; (R)-lactate from methylglyoxal: step 1/2.</text>
</comment>
<dbReference type="InterPro" id="IPR029068">
    <property type="entry name" value="Glyas_Bleomycin-R_OHBP_Dase"/>
</dbReference>
<dbReference type="PROSITE" id="PS51819">
    <property type="entry name" value="VOC"/>
    <property type="match status" value="1"/>
</dbReference>
<keyword evidence="6 9" id="KW-0479">Metal-binding</keyword>
<gene>
    <name evidence="11" type="primary">gloA</name>
    <name evidence="11" type="ORF">GCM10022229_06570</name>
</gene>
<dbReference type="RefSeq" id="WP_344758501.1">
    <property type="nucleotide sequence ID" value="NZ_BAAAZU010000003.1"/>
</dbReference>
<dbReference type="Proteomes" id="UP001501727">
    <property type="component" value="Unassembled WGS sequence"/>
</dbReference>
<evidence type="ECO:0000256" key="1">
    <source>
        <dbReference type="ARBA" id="ARBA00001947"/>
    </source>
</evidence>
<dbReference type="EMBL" id="BAAAZU010000003">
    <property type="protein sequence ID" value="GAA3916076.1"/>
    <property type="molecule type" value="Genomic_DNA"/>
</dbReference>
<reference evidence="12" key="1">
    <citation type="journal article" date="2019" name="Int. J. Syst. Evol. Microbiol.">
        <title>The Global Catalogue of Microorganisms (GCM) 10K type strain sequencing project: providing services to taxonomists for standard genome sequencing and annotation.</title>
        <authorList>
            <consortium name="The Broad Institute Genomics Platform"/>
            <consortium name="The Broad Institute Genome Sequencing Center for Infectious Disease"/>
            <person name="Wu L."/>
            <person name="Ma J."/>
        </authorList>
    </citation>
    <scope>NUCLEOTIDE SEQUENCE [LARGE SCALE GENOMIC DNA]</scope>
    <source>
        <strain evidence="12">JCM 16916</strain>
    </source>
</reference>
<keyword evidence="5 9" id="KW-0533">Nickel</keyword>
<dbReference type="PANTHER" id="PTHR10374:SF30">
    <property type="entry name" value="LACTOYLGLUTATHIONE LYASE"/>
    <property type="match status" value="1"/>
</dbReference>
<evidence type="ECO:0000313" key="12">
    <source>
        <dbReference type="Proteomes" id="UP001501727"/>
    </source>
</evidence>
<dbReference type="PROSITE" id="PS00935">
    <property type="entry name" value="GLYOXALASE_I_2"/>
    <property type="match status" value="1"/>
</dbReference>
<evidence type="ECO:0000256" key="6">
    <source>
        <dbReference type="ARBA" id="ARBA00022723"/>
    </source>
</evidence>
<dbReference type="InterPro" id="IPR018146">
    <property type="entry name" value="Glyoxalase_1_CS"/>
</dbReference>
<comment type="caution">
    <text evidence="11">The sequence shown here is derived from an EMBL/GenBank/DDBJ whole genome shotgun (WGS) entry which is preliminary data.</text>
</comment>
<comment type="cofactor">
    <cofactor evidence="1">
        <name>Zn(2+)</name>
        <dbReference type="ChEBI" id="CHEBI:29105"/>
    </cofactor>
</comment>
<evidence type="ECO:0000256" key="7">
    <source>
        <dbReference type="ARBA" id="ARBA00022833"/>
    </source>
</evidence>
<dbReference type="NCBIfam" id="TIGR00068">
    <property type="entry name" value="glyox_I"/>
    <property type="match status" value="1"/>
</dbReference>
<sequence>MTARTRAELAAVQGVAAIRDAATAGFVFNHTMLRIKDPRASLDFYTRVLGFSLARKVDFEQAKFSLYFLVLAELDDLPDGDEERRQWLARQRGVLELTHNHGTESQPGPVYHDGNSEPRGFGHICVSVPDVRAACARMEAMGVPFQKKLSDGSMREIAFIKDPDGYWIELIQPLPLD</sequence>
<dbReference type="InterPro" id="IPR037523">
    <property type="entry name" value="VOC_core"/>
</dbReference>
<organism evidence="11 12">
    <name type="scientific">Luteimonas lutimaris</name>
    <dbReference type="NCBI Taxonomy" id="698645"/>
    <lineage>
        <taxon>Bacteria</taxon>
        <taxon>Pseudomonadati</taxon>
        <taxon>Pseudomonadota</taxon>
        <taxon>Gammaproteobacteria</taxon>
        <taxon>Lysobacterales</taxon>
        <taxon>Lysobacteraceae</taxon>
        <taxon>Luteimonas</taxon>
    </lineage>
</organism>
<dbReference type="CDD" id="cd07233">
    <property type="entry name" value="GlxI_Zn"/>
    <property type="match status" value="1"/>
</dbReference>
<dbReference type="EC" id="4.4.1.5" evidence="4 9"/>
<name>A0ABP7MAW3_9GAMM</name>
<comment type="cofactor">
    <cofactor evidence="9">
        <name>Ni(2+)</name>
        <dbReference type="ChEBI" id="CHEBI:49786"/>
    </cofactor>
    <text evidence="9">Binds 1 nickel ion per subunit.</text>
</comment>
<comment type="similarity">
    <text evidence="3 9">Belongs to the glyoxalase I family.</text>
</comment>
<dbReference type="PANTHER" id="PTHR10374">
    <property type="entry name" value="LACTOYLGLUTATHIONE LYASE GLYOXALASE I"/>
    <property type="match status" value="1"/>
</dbReference>
<accession>A0ABP7MAW3</accession>